<protein>
    <recommendedName>
        <fullName evidence="9">DUF803-domain-containing protein</fullName>
    </recommendedName>
</protein>
<evidence type="ECO:0000313" key="8">
    <source>
        <dbReference type="Proteomes" id="UP000053424"/>
    </source>
</evidence>
<feature type="compositionally biased region" description="Polar residues" evidence="5">
    <location>
        <begin position="626"/>
        <end position="641"/>
    </location>
</feature>
<dbReference type="OrthoDB" id="6428174at2759"/>
<dbReference type="AlphaFoldDB" id="A0A0C3BZY2"/>
<evidence type="ECO:0000256" key="5">
    <source>
        <dbReference type="SAM" id="MobiDB-lite"/>
    </source>
</evidence>
<accession>A0A0C3BZY2</accession>
<feature type="transmembrane region" description="Helical" evidence="6">
    <location>
        <begin position="427"/>
        <end position="447"/>
    </location>
</feature>
<dbReference type="EMBL" id="KN831778">
    <property type="protein sequence ID" value="KIM42155.1"/>
    <property type="molecule type" value="Genomic_DNA"/>
</dbReference>
<feature type="compositionally biased region" description="Acidic residues" evidence="5">
    <location>
        <begin position="598"/>
        <end position="607"/>
    </location>
</feature>
<comment type="subcellular location">
    <subcellularLocation>
        <location evidence="1">Membrane</location>
        <topology evidence="1">Multi-pass membrane protein</topology>
    </subcellularLocation>
</comment>
<feature type="transmembrane region" description="Helical" evidence="6">
    <location>
        <begin position="398"/>
        <end position="415"/>
    </location>
</feature>
<feature type="region of interest" description="Disordered" evidence="5">
    <location>
        <begin position="563"/>
        <end position="662"/>
    </location>
</feature>
<keyword evidence="8" id="KW-1185">Reference proteome</keyword>
<feature type="transmembrane region" description="Helical" evidence="6">
    <location>
        <begin position="237"/>
        <end position="256"/>
    </location>
</feature>
<evidence type="ECO:0000256" key="4">
    <source>
        <dbReference type="ARBA" id="ARBA00023136"/>
    </source>
</evidence>
<feature type="transmembrane region" description="Helical" evidence="6">
    <location>
        <begin position="330"/>
        <end position="349"/>
    </location>
</feature>
<dbReference type="SUPFAM" id="SSF103481">
    <property type="entry name" value="Multidrug resistance efflux transporter EmrE"/>
    <property type="match status" value="1"/>
</dbReference>
<evidence type="ECO:0000256" key="2">
    <source>
        <dbReference type="ARBA" id="ARBA00022692"/>
    </source>
</evidence>
<reference evidence="8" key="2">
    <citation type="submission" date="2015-01" db="EMBL/GenBank/DDBJ databases">
        <title>Evolutionary Origins and Diversification of the Mycorrhizal Mutualists.</title>
        <authorList>
            <consortium name="DOE Joint Genome Institute"/>
            <consortium name="Mycorrhizal Genomics Consortium"/>
            <person name="Kohler A."/>
            <person name="Kuo A."/>
            <person name="Nagy L.G."/>
            <person name="Floudas D."/>
            <person name="Copeland A."/>
            <person name="Barry K.W."/>
            <person name="Cichocki N."/>
            <person name="Veneault-Fourrey C."/>
            <person name="LaButti K."/>
            <person name="Lindquist E.A."/>
            <person name="Lipzen A."/>
            <person name="Lundell T."/>
            <person name="Morin E."/>
            <person name="Murat C."/>
            <person name="Riley R."/>
            <person name="Ohm R."/>
            <person name="Sun H."/>
            <person name="Tunlid A."/>
            <person name="Henrissat B."/>
            <person name="Grigoriev I.V."/>
            <person name="Hibbett D.S."/>
            <person name="Martin F."/>
        </authorList>
    </citation>
    <scope>NUCLEOTIDE SEQUENCE [LARGE SCALE GENOMIC DNA]</scope>
    <source>
        <strain evidence="8">h7</strain>
    </source>
</reference>
<evidence type="ECO:0000256" key="3">
    <source>
        <dbReference type="ARBA" id="ARBA00022989"/>
    </source>
</evidence>
<dbReference type="Pfam" id="PF05653">
    <property type="entry name" value="Mg_trans_NIPA"/>
    <property type="match status" value="1"/>
</dbReference>
<dbReference type="HOGENOM" id="CLU_012349_0_1_1"/>
<dbReference type="GO" id="GO:0015095">
    <property type="term" value="F:magnesium ion transmembrane transporter activity"/>
    <property type="evidence" value="ECO:0007669"/>
    <property type="project" value="InterPro"/>
</dbReference>
<feature type="transmembrane region" description="Helical" evidence="6">
    <location>
        <begin position="189"/>
        <end position="208"/>
    </location>
</feature>
<name>A0A0C3BZY2_HEBCY</name>
<dbReference type="InterPro" id="IPR008521">
    <property type="entry name" value="Mg_trans_NIPA"/>
</dbReference>
<evidence type="ECO:0008006" key="9">
    <source>
        <dbReference type="Google" id="ProtNLM"/>
    </source>
</evidence>
<feature type="transmembrane region" description="Helical" evidence="6">
    <location>
        <begin position="358"/>
        <end position="378"/>
    </location>
</feature>
<feature type="transmembrane region" description="Helical" evidence="6">
    <location>
        <begin position="459"/>
        <end position="477"/>
    </location>
</feature>
<dbReference type="InterPro" id="IPR037185">
    <property type="entry name" value="EmrE-like"/>
</dbReference>
<dbReference type="GO" id="GO:0016020">
    <property type="term" value="C:membrane"/>
    <property type="evidence" value="ECO:0007669"/>
    <property type="project" value="UniProtKB-SubCell"/>
</dbReference>
<dbReference type="Proteomes" id="UP000053424">
    <property type="component" value="Unassembled WGS sequence"/>
</dbReference>
<dbReference type="PANTHER" id="PTHR12570:SF85">
    <property type="entry name" value="DUF803 DOMAIN MEMBRANE PROTEIN (AFU_ORTHOLOGUE AFUA_1G15880)"/>
    <property type="match status" value="1"/>
</dbReference>
<organism evidence="7 8">
    <name type="scientific">Hebeloma cylindrosporum</name>
    <dbReference type="NCBI Taxonomy" id="76867"/>
    <lineage>
        <taxon>Eukaryota</taxon>
        <taxon>Fungi</taxon>
        <taxon>Dikarya</taxon>
        <taxon>Basidiomycota</taxon>
        <taxon>Agaricomycotina</taxon>
        <taxon>Agaricomycetes</taxon>
        <taxon>Agaricomycetidae</taxon>
        <taxon>Agaricales</taxon>
        <taxon>Agaricineae</taxon>
        <taxon>Hymenogastraceae</taxon>
        <taxon>Hebeloma</taxon>
    </lineage>
</organism>
<gene>
    <name evidence="7" type="ORF">M413DRAFT_10383</name>
</gene>
<feature type="transmembrane region" description="Helical" evidence="6">
    <location>
        <begin position="290"/>
        <end position="310"/>
    </location>
</feature>
<evidence type="ECO:0000256" key="6">
    <source>
        <dbReference type="SAM" id="Phobius"/>
    </source>
</evidence>
<reference evidence="7 8" key="1">
    <citation type="submission" date="2014-04" db="EMBL/GenBank/DDBJ databases">
        <authorList>
            <consortium name="DOE Joint Genome Institute"/>
            <person name="Kuo A."/>
            <person name="Gay G."/>
            <person name="Dore J."/>
            <person name="Kohler A."/>
            <person name="Nagy L.G."/>
            <person name="Floudas D."/>
            <person name="Copeland A."/>
            <person name="Barry K.W."/>
            <person name="Cichocki N."/>
            <person name="Veneault-Fourrey C."/>
            <person name="LaButti K."/>
            <person name="Lindquist E.A."/>
            <person name="Lipzen A."/>
            <person name="Lundell T."/>
            <person name="Morin E."/>
            <person name="Murat C."/>
            <person name="Sun H."/>
            <person name="Tunlid A."/>
            <person name="Henrissat B."/>
            <person name="Grigoriev I.V."/>
            <person name="Hibbett D.S."/>
            <person name="Martin F."/>
            <person name="Nordberg H.P."/>
            <person name="Cantor M.N."/>
            <person name="Hua S.X."/>
        </authorList>
    </citation>
    <scope>NUCLEOTIDE SEQUENCE [LARGE SCALE GENOMIC DNA]</scope>
    <source>
        <strain evidence="8">h7</strain>
    </source>
</reference>
<feature type="transmembrane region" description="Helical" evidence="6">
    <location>
        <begin position="262"/>
        <end position="283"/>
    </location>
</feature>
<keyword evidence="2 6" id="KW-0812">Transmembrane</keyword>
<sequence length="662" mass="72253">MSTFNWMFDKDRFTVYKTWRHDSSVVYRLTTWTNTTAYLGNLLRLGVKTNVIFLKVQKPGFVSAYDALKRTGLELDPAARDGLSNTAGSMAVQKAAFWQTSSGKDIIRFCRRNAKNLEVGVQEVGHMRIFTIVWAPDGGKVRKEDMDSFIEENFRLQLTHARAGVEGKVVDSIVEFLGVAAATVMEDKYIGLILALCGSIGIGSSFIITKKGLNDAAMHSAYGSQASDNLAYLKNPIWWAGMVTMVLGEIANFAAYTFAPPILVTPLGALSVLIGAVLASFLLGEELGHLGRVGCTLCLLGSLIIVLHAPEDKPINTVDEILHFAIQPGFLLYCFTVVVFSLVMIYVFVPKYGRSNPLIYISICSLVGSVSVMAIKGFGVAVKLTFGGNNQFTHPSTYVFMIIVTLSIVVQMNYFNKALDTFSTNVVNPLYYVGFSSCTIVASLILFQGFNTSDASNTFSLISGFMVTFLGVHLLNLSRVPEPPLDHPNGHAHTHSTLEGGLLNPRLSLQGRMSLDGWNVSGDRGGMDIHMGGVAGGGRPAGRHGRQSSLYKAQSTTLFNAFEGEGDAHGQPPNASVHPKPRHGRQQSMDLHQLREADEWEEDDGEMVDERTSLRKGKRRQPQPPSMGNSTPPLGRNSGSRSHTHSPIPDSSLTDVRITPRS</sequence>
<proteinExistence type="predicted"/>
<keyword evidence="4 6" id="KW-0472">Membrane</keyword>
<keyword evidence="3 6" id="KW-1133">Transmembrane helix</keyword>
<evidence type="ECO:0000256" key="1">
    <source>
        <dbReference type="ARBA" id="ARBA00004141"/>
    </source>
</evidence>
<evidence type="ECO:0000313" key="7">
    <source>
        <dbReference type="EMBL" id="KIM42155.1"/>
    </source>
</evidence>
<dbReference type="PANTHER" id="PTHR12570">
    <property type="match status" value="1"/>
</dbReference>